<keyword evidence="1 2" id="KW-0732">Signal</keyword>
<dbReference type="Proteomes" id="UP000555103">
    <property type="component" value="Unassembled WGS sequence"/>
</dbReference>
<feature type="chain" id="PRO_5032294372" description="Outer membrane protein beta-barrel domain-containing protein" evidence="2">
    <location>
        <begin position="23"/>
        <end position="232"/>
    </location>
</feature>
<keyword evidence="5" id="KW-1185">Reference proteome</keyword>
<evidence type="ECO:0000313" key="5">
    <source>
        <dbReference type="Proteomes" id="UP000555103"/>
    </source>
</evidence>
<feature type="signal peptide" evidence="2">
    <location>
        <begin position="1"/>
        <end position="22"/>
    </location>
</feature>
<dbReference type="AlphaFoldDB" id="A0A840CUJ6"/>
<evidence type="ECO:0000259" key="3">
    <source>
        <dbReference type="Pfam" id="PF13505"/>
    </source>
</evidence>
<name>A0A840CUJ6_9BACT</name>
<gene>
    <name evidence="4" type="ORF">GGR21_001296</name>
</gene>
<dbReference type="Pfam" id="PF13505">
    <property type="entry name" value="OMP_b-brl"/>
    <property type="match status" value="1"/>
</dbReference>
<dbReference type="EMBL" id="JACIEP010000004">
    <property type="protein sequence ID" value="MBB4035403.1"/>
    <property type="molecule type" value="Genomic_DNA"/>
</dbReference>
<protein>
    <recommendedName>
        <fullName evidence="3">Outer membrane protein beta-barrel domain-containing protein</fullName>
    </recommendedName>
</protein>
<dbReference type="RefSeq" id="WP_183306346.1">
    <property type="nucleotide sequence ID" value="NZ_JACIEP010000004.1"/>
</dbReference>
<dbReference type="InterPro" id="IPR011250">
    <property type="entry name" value="OMP/PagP_B-barrel"/>
</dbReference>
<feature type="domain" description="Outer membrane protein beta-barrel" evidence="3">
    <location>
        <begin position="47"/>
        <end position="200"/>
    </location>
</feature>
<reference evidence="4 5" key="1">
    <citation type="submission" date="2020-08" db="EMBL/GenBank/DDBJ databases">
        <title>Genomic Encyclopedia of Type Strains, Phase IV (KMG-IV): sequencing the most valuable type-strain genomes for metagenomic binning, comparative biology and taxonomic classification.</title>
        <authorList>
            <person name="Goeker M."/>
        </authorList>
    </citation>
    <scope>NUCLEOTIDE SEQUENCE [LARGE SCALE GENOMIC DNA]</scope>
    <source>
        <strain evidence="4 5">DSM 104969</strain>
    </source>
</reference>
<accession>A0A840CUJ6</accession>
<dbReference type="InterPro" id="IPR027385">
    <property type="entry name" value="Beta-barrel_OMP"/>
</dbReference>
<sequence length="232" mass="25999">MKKTILLIMPLFVFFFSGHLCAQEPGKLTSRKIGENIATENECYKNFRFTVGGGYAYGLGKLMKTGDKKLDKFSSDLRNGYNLDIEGQYFFKEHFGIALNGNFIKQSNTASGIIDIPYIGSISNYKESNRLIYVGASFVLRYENEKWGFYTSAGLGPIFYTNTAEINLTQLSVDKTAFGFYYSVTGEHRFNHNIGAGLKLAFTSGTIKMEGLDDRLSVSNLILTGFISFRTK</sequence>
<evidence type="ECO:0000256" key="2">
    <source>
        <dbReference type="SAM" id="SignalP"/>
    </source>
</evidence>
<comment type="caution">
    <text evidence="4">The sequence shown here is derived from an EMBL/GenBank/DDBJ whole genome shotgun (WGS) entry which is preliminary data.</text>
</comment>
<dbReference type="SUPFAM" id="SSF56925">
    <property type="entry name" value="OMPA-like"/>
    <property type="match status" value="1"/>
</dbReference>
<proteinExistence type="predicted"/>
<organism evidence="4 5">
    <name type="scientific">Dysgonomonas hofstadii</name>
    <dbReference type="NCBI Taxonomy" id="637886"/>
    <lineage>
        <taxon>Bacteria</taxon>
        <taxon>Pseudomonadati</taxon>
        <taxon>Bacteroidota</taxon>
        <taxon>Bacteroidia</taxon>
        <taxon>Bacteroidales</taxon>
        <taxon>Dysgonomonadaceae</taxon>
        <taxon>Dysgonomonas</taxon>
    </lineage>
</organism>
<evidence type="ECO:0000256" key="1">
    <source>
        <dbReference type="ARBA" id="ARBA00022729"/>
    </source>
</evidence>
<evidence type="ECO:0000313" key="4">
    <source>
        <dbReference type="EMBL" id="MBB4035403.1"/>
    </source>
</evidence>